<protein>
    <submittedName>
        <fullName evidence="2">Uncharacterized protein</fullName>
    </submittedName>
</protein>
<dbReference type="Proteomes" id="UP000324222">
    <property type="component" value="Unassembled WGS sequence"/>
</dbReference>
<evidence type="ECO:0000313" key="3">
    <source>
        <dbReference type="Proteomes" id="UP000324222"/>
    </source>
</evidence>
<dbReference type="EMBL" id="VSRR010009054">
    <property type="protein sequence ID" value="MPC49717.1"/>
    <property type="molecule type" value="Genomic_DNA"/>
</dbReference>
<comment type="caution">
    <text evidence="2">The sequence shown here is derived from an EMBL/GenBank/DDBJ whole genome shotgun (WGS) entry which is preliminary data.</text>
</comment>
<gene>
    <name evidence="2" type="ORF">E2C01_043529</name>
</gene>
<evidence type="ECO:0000256" key="1">
    <source>
        <dbReference type="SAM" id="Phobius"/>
    </source>
</evidence>
<keyword evidence="1" id="KW-1133">Transmembrane helix</keyword>
<proteinExistence type="predicted"/>
<organism evidence="2 3">
    <name type="scientific">Portunus trituberculatus</name>
    <name type="common">Swimming crab</name>
    <name type="synonym">Neptunus trituberculatus</name>
    <dbReference type="NCBI Taxonomy" id="210409"/>
    <lineage>
        <taxon>Eukaryota</taxon>
        <taxon>Metazoa</taxon>
        <taxon>Ecdysozoa</taxon>
        <taxon>Arthropoda</taxon>
        <taxon>Crustacea</taxon>
        <taxon>Multicrustacea</taxon>
        <taxon>Malacostraca</taxon>
        <taxon>Eumalacostraca</taxon>
        <taxon>Eucarida</taxon>
        <taxon>Decapoda</taxon>
        <taxon>Pleocyemata</taxon>
        <taxon>Brachyura</taxon>
        <taxon>Eubrachyura</taxon>
        <taxon>Portunoidea</taxon>
        <taxon>Portunidae</taxon>
        <taxon>Portuninae</taxon>
        <taxon>Portunus</taxon>
    </lineage>
</organism>
<name>A0A5B7FWD1_PORTR</name>
<keyword evidence="1" id="KW-0812">Transmembrane</keyword>
<keyword evidence="1" id="KW-0472">Membrane</keyword>
<feature type="transmembrane region" description="Helical" evidence="1">
    <location>
        <begin position="7"/>
        <end position="24"/>
    </location>
</feature>
<keyword evidence="3" id="KW-1185">Reference proteome</keyword>
<sequence>MLHFSFIDTVVVVVVIAAVVVVSGGGGGGGGGGSMVVVVVVMVLFFVKMSPSSVSDLEAQDEINNEIAIGRGKIGTRNYVQCVVREHNE</sequence>
<feature type="transmembrane region" description="Helical" evidence="1">
    <location>
        <begin position="30"/>
        <end position="47"/>
    </location>
</feature>
<reference evidence="2 3" key="1">
    <citation type="submission" date="2019-05" db="EMBL/GenBank/DDBJ databases">
        <title>Another draft genome of Portunus trituberculatus and its Hox gene families provides insights of decapod evolution.</title>
        <authorList>
            <person name="Jeong J.-H."/>
            <person name="Song I."/>
            <person name="Kim S."/>
            <person name="Choi T."/>
            <person name="Kim D."/>
            <person name="Ryu S."/>
            <person name="Kim W."/>
        </authorList>
    </citation>
    <scope>NUCLEOTIDE SEQUENCE [LARGE SCALE GENOMIC DNA]</scope>
    <source>
        <tissue evidence="2">Muscle</tissue>
    </source>
</reference>
<accession>A0A5B7FWD1</accession>
<evidence type="ECO:0000313" key="2">
    <source>
        <dbReference type="EMBL" id="MPC49717.1"/>
    </source>
</evidence>
<dbReference type="AlphaFoldDB" id="A0A5B7FWD1"/>